<feature type="compositionally biased region" description="Basic and acidic residues" evidence="1">
    <location>
        <begin position="135"/>
        <end position="148"/>
    </location>
</feature>
<sequence length="175" mass="19832">MFIMTRQSRKGKQVDEETQTAIAILQDSIQNSNESETFKSLFGKEKSGRVRCYGRTLTPSMMKKNEEIYAIKKQHKDEVSGMKRQMDGLTLLVRSMLKLQHPDLDEEEISNMMEAALGNENSVASHSSASTYVPPHEKNVENDDFHEGDGDEDREGEGEGEREEEGEREGEGEED</sequence>
<feature type="compositionally biased region" description="Acidic residues" evidence="1">
    <location>
        <begin position="149"/>
        <end position="175"/>
    </location>
</feature>
<dbReference type="AlphaFoldDB" id="I3SL59"/>
<name>I3SL59_LOTJA</name>
<feature type="compositionally biased region" description="Polar residues" evidence="1">
    <location>
        <begin position="120"/>
        <end position="131"/>
    </location>
</feature>
<feature type="region of interest" description="Disordered" evidence="1">
    <location>
        <begin position="120"/>
        <end position="175"/>
    </location>
</feature>
<accession>I3SL59</accession>
<reference evidence="2" key="1">
    <citation type="submission" date="2012-05" db="EMBL/GenBank/DDBJ databases">
        <authorList>
            <person name="Krishnakumar V."/>
            <person name="Cheung F."/>
            <person name="Xiao Y."/>
            <person name="Chan A."/>
            <person name="Moskal W.A."/>
            <person name="Town C.D."/>
        </authorList>
    </citation>
    <scope>NUCLEOTIDE SEQUENCE</scope>
</reference>
<evidence type="ECO:0000256" key="1">
    <source>
        <dbReference type="SAM" id="MobiDB-lite"/>
    </source>
</evidence>
<protein>
    <submittedName>
        <fullName evidence="2">Uncharacterized protein</fullName>
    </submittedName>
</protein>
<evidence type="ECO:0000313" key="2">
    <source>
        <dbReference type="EMBL" id="AFK41001.1"/>
    </source>
</evidence>
<dbReference type="EMBL" id="BT141207">
    <property type="protein sequence ID" value="AFK41001.1"/>
    <property type="molecule type" value="mRNA"/>
</dbReference>
<proteinExistence type="evidence at transcript level"/>
<organism evidence="2">
    <name type="scientific">Lotus japonicus</name>
    <name type="common">Lotus corniculatus var. japonicus</name>
    <dbReference type="NCBI Taxonomy" id="34305"/>
    <lineage>
        <taxon>Eukaryota</taxon>
        <taxon>Viridiplantae</taxon>
        <taxon>Streptophyta</taxon>
        <taxon>Embryophyta</taxon>
        <taxon>Tracheophyta</taxon>
        <taxon>Spermatophyta</taxon>
        <taxon>Magnoliopsida</taxon>
        <taxon>eudicotyledons</taxon>
        <taxon>Gunneridae</taxon>
        <taxon>Pentapetalae</taxon>
        <taxon>rosids</taxon>
        <taxon>fabids</taxon>
        <taxon>Fabales</taxon>
        <taxon>Fabaceae</taxon>
        <taxon>Papilionoideae</taxon>
        <taxon>50 kb inversion clade</taxon>
        <taxon>NPAAA clade</taxon>
        <taxon>Hologalegina</taxon>
        <taxon>robinioid clade</taxon>
        <taxon>Loteae</taxon>
        <taxon>Lotus</taxon>
    </lineage>
</organism>